<name>A0A091DG04_FUKDA</name>
<organism evidence="2 3">
    <name type="scientific">Fukomys damarensis</name>
    <name type="common">Damaraland mole rat</name>
    <name type="synonym">Cryptomys damarensis</name>
    <dbReference type="NCBI Taxonomy" id="885580"/>
    <lineage>
        <taxon>Eukaryota</taxon>
        <taxon>Metazoa</taxon>
        <taxon>Chordata</taxon>
        <taxon>Craniata</taxon>
        <taxon>Vertebrata</taxon>
        <taxon>Euteleostomi</taxon>
        <taxon>Mammalia</taxon>
        <taxon>Eutheria</taxon>
        <taxon>Euarchontoglires</taxon>
        <taxon>Glires</taxon>
        <taxon>Rodentia</taxon>
        <taxon>Hystricomorpha</taxon>
        <taxon>Bathyergidae</taxon>
        <taxon>Fukomys</taxon>
    </lineage>
</organism>
<accession>A0A091DG04</accession>
<dbReference type="GO" id="GO:0007601">
    <property type="term" value="P:visual perception"/>
    <property type="evidence" value="ECO:0007669"/>
    <property type="project" value="InterPro"/>
</dbReference>
<evidence type="ECO:0000256" key="1">
    <source>
        <dbReference type="SAM" id="MobiDB-lite"/>
    </source>
</evidence>
<sequence>MLALPLPCGSRVRLAQGLWLLSWLLVLADRLELLGAAYLLAQALGTFLAQSCHFPAMPQAVLLAATTALGTELEATSASCASLDGVLGSGGLLVAALGLALALSAGLDIGLQESLGAALAHYKDTKVPGCIQSNVKGLYLTDGVPFSCCNPHSPRPCLQSCLSDPYAHPFFDPWQPNLNLWAQGCREVLLDPLQGLAGTLGSMLAINLLLQVTVLLGLRYLQMALEGLGRDLDGEWETQGYLLPGGLKTACLQRGVPTGQRLLRCPQKRPLPKRTCPRPRCQGGGAGGADVENSAPCWEEATQSQREKMSSSASVAESAG</sequence>
<protein>
    <submittedName>
        <fullName evidence="2">Rod outer segment membrane protein 1</fullName>
    </submittedName>
</protein>
<feature type="compositionally biased region" description="Polar residues" evidence="1">
    <location>
        <begin position="310"/>
        <end position="320"/>
    </location>
</feature>
<evidence type="ECO:0000313" key="3">
    <source>
        <dbReference type="Proteomes" id="UP000028990"/>
    </source>
</evidence>
<proteinExistence type="predicted"/>
<feature type="region of interest" description="Disordered" evidence="1">
    <location>
        <begin position="274"/>
        <end position="320"/>
    </location>
</feature>
<dbReference type="InterPro" id="IPR018498">
    <property type="entry name" value="Peripherin/rom-1_CS"/>
</dbReference>
<dbReference type="EMBL" id="KN122588">
    <property type="protein sequence ID" value="KFO29443.1"/>
    <property type="molecule type" value="Genomic_DNA"/>
</dbReference>
<evidence type="ECO:0000313" key="2">
    <source>
        <dbReference type="EMBL" id="KFO29443.1"/>
    </source>
</evidence>
<dbReference type="Proteomes" id="UP000028990">
    <property type="component" value="Unassembled WGS sequence"/>
</dbReference>
<keyword evidence="3" id="KW-1185">Reference proteome</keyword>
<dbReference type="AlphaFoldDB" id="A0A091DG04"/>
<reference evidence="2 3" key="1">
    <citation type="submission" date="2013-11" db="EMBL/GenBank/DDBJ databases">
        <title>The Damaraland mole rat (Fukomys damarensis) genome and evolution of African mole rats.</title>
        <authorList>
            <person name="Gladyshev V.N."/>
            <person name="Fang X."/>
        </authorList>
    </citation>
    <scope>NUCLEOTIDE SEQUENCE [LARGE SCALE GENOMIC DNA]</scope>
    <source>
        <tissue evidence="2">Liver</tissue>
    </source>
</reference>
<dbReference type="GO" id="GO:0016020">
    <property type="term" value="C:membrane"/>
    <property type="evidence" value="ECO:0007669"/>
    <property type="project" value="InterPro"/>
</dbReference>
<gene>
    <name evidence="2" type="ORF">H920_09050</name>
</gene>
<dbReference type="PROSITE" id="PS00930">
    <property type="entry name" value="RDS_ROM1"/>
    <property type="match status" value="1"/>
</dbReference>